<evidence type="ECO:0000313" key="1">
    <source>
        <dbReference type="EMBL" id="CAB4151148.1"/>
    </source>
</evidence>
<accession>A0A6J5MX04</accession>
<sequence>MLVKTYLSRRQTKAMSSEFPIGDPTGGAAYREMRDPTTAVAASAGANLLGSVIGGQASKSAANTQVKASQQAIAQQYEAAQSAIKTQQQVLDSQMRNADNVQRAQIQSQQDVLNQQLAIAQQTRDAQLAVAAQTRDAQLGVSKEVLGKQEVAYNPYQQAGLAGQNQLLNYLGIGADTGAQGYGQYANAQFTPEAFAANQDPGYGFRMKEGLKAVDAQAAARGGLISGAALKASQRFGQDMASQEYQNAFNRYQTSRQATLAPYQQLQGIGMNAAGGLSNAAGGYGTNALGAYGGYGAAANNAYGNYGATAGNAYGALGTGLYNATGTAGGMINSAYGNYGNQVTGALTGFGTNQANLTTGAANAQAAGMVGQANALNQGISGATNAYYQNQLLGLMRDRNNADATG</sequence>
<organism evidence="1">
    <name type="scientific">uncultured Caudovirales phage</name>
    <dbReference type="NCBI Taxonomy" id="2100421"/>
    <lineage>
        <taxon>Viruses</taxon>
        <taxon>Duplodnaviria</taxon>
        <taxon>Heunggongvirae</taxon>
        <taxon>Uroviricota</taxon>
        <taxon>Caudoviricetes</taxon>
        <taxon>Peduoviridae</taxon>
        <taxon>Maltschvirus</taxon>
        <taxon>Maltschvirus maltsch</taxon>
    </lineage>
</organism>
<name>A0A6J5MX04_9CAUD</name>
<reference evidence="1" key="1">
    <citation type="submission" date="2020-04" db="EMBL/GenBank/DDBJ databases">
        <authorList>
            <person name="Chiriac C."/>
            <person name="Salcher M."/>
            <person name="Ghai R."/>
            <person name="Kavagutti S V."/>
        </authorList>
    </citation>
    <scope>NUCLEOTIDE SEQUENCE</scope>
</reference>
<evidence type="ECO:0008006" key="2">
    <source>
        <dbReference type="Google" id="ProtNLM"/>
    </source>
</evidence>
<dbReference type="EMBL" id="LR796553">
    <property type="protein sequence ID" value="CAB4151148.1"/>
    <property type="molecule type" value="Genomic_DNA"/>
</dbReference>
<proteinExistence type="predicted"/>
<gene>
    <name evidence="1" type="ORF">UFOVP586_3</name>
</gene>
<protein>
    <recommendedName>
        <fullName evidence="2">Intramolecular chaperone auto-processing domain containing protein</fullName>
    </recommendedName>
</protein>